<dbReference type="Proteomes" id="UP001596523">
    <property type="component" value="Unassembled WGS sequence"/>
</dbReference>
<keyword evidence="2" id="KW-0472">Membrane</keyword>
<evidence type="ECO:0000256" key="1">
    <source>
        <dbReference type="SAM" id="MobiDB-lite"/>
    </source>
</evidence>
<evidence type="ECO:0000313" key="4">
    <source>
        <dbReference type="Proteomes" id="UP001596523"/>
    </source>
</evidence>
<evidence type="ECO:0000313" key="3">
    <source>
        <dbReference type="EMBL" id="MFC7309934.1"/>
    </source>
</evidence>
<evidence type="ECO:0008006" key="5">
    <source>
        <dbReference type="Google" id="ProtNLM"/>
    </source>
</evidence>
<keyword evidence="4" id="KW-1185">Reference proteome</keyword>
<keyword evidence="2" id="KW-1133">Transmembrane helix</keyword>
<keyword evidence="2" id="KW-0812">Transmembrane</keyword>
<organism evidence="3 4">
    <name type="scientific">Streptomyces monticola</name>
    <dbReference type="NCBI Taxonomy" id="2666263"/>
    <lineage>
        <taxon>Bacteria</taxon>
        <taxon>Bacillati</taxon>
        <taxon>Actinomycetota</taxon>
        <taxon>Actinomycetes</taxon>
        <taxon>Kitasatosporales</taxon>
        <taxon>Streptomycetaceae</taxon>
        <taxon>Streptomyces</taxon>
    </lineage>
</organism>
<feature type="transmembrane region" description="Helical" evidence="2">
    <location>
        <begin position="291"/>
        <end position="312"/>
    </location>
</feature>
<feature type="compositionally biased region" description="Gly residues" evidence="1">
    <location>
        <begin position="62"/>
        <end position="72"/>
    </location>
</feature>
<dbReference type="RefSeq" id="WP_381839490.1">
    <property type="nucleotide sequence ID" value="NZ_JBHTCF010000026.1"/>
</dbReference>
<reference evidence="4" key="1">
    <citation type="journal article" date="2019" name="Int. J. Syst. Evol. Microbiol.">
        <title>The Global Catalogue of Microorganisms (GCM) 10K type strain sequencing project: providing services to taxonomists for standard genome sequencing and annotation.</title>
        <authorList>
            <consortium name="The Broad Institute Genomics Platform"/>
            <consortium name="The Broad Institute Genome Sequencing Center for Infectious Disease"/>
            <person name="Wu L."/>
            <person name="Ma J."/>
        </authorList>
    </citation>
    <scope>NUCLEOTIDE SEQUENCE [LARGE SCALE GENOMIC DNA]</scope>
    <source>
        <strain evidence="4">SYNS20</strain>
    </source>
</reference>
<proteinExistence type="predicted"/>
<feature type="region of interest" description="Disordered" evidence="1">
    <location>
        <begin position="42"/>
        <end position="78"/>
    </location>
</feature>
<feature type="compositionally biased region" description="Basic and acidic residues" evidence="1">
    <location>
        <begin position="321"/>
        <end position="341"/>
    </location>
</feature>
<evidence type="ECO:0000256" key="2">
    <source>
        <dbReference type="SAM" id="Phobius"/>
    </source>
</evidence>
<sequence length="341" mass="34701">MPSVARAVARPSPVTALASSAARAVLTVAVLVAGGLFAMSGHPSAAADQPPWSLAPSSGSSGSSGGGSGPAGDGRPYVYLEGTPGTVLEDKVTVTNPGDKPRTVELRGADAYNKGDGSFAIRPDRRSADGGAWVRLAERKVTVPPRTRAEVPFTVTVPAGAAPGDHPAAIVAKGAGESAGVRLHLRVSGPTLSALTVERARFVDDGSRITYDLVNRGNTVLSPKLAVHAEGVFGEVLDRGPRALPVELLPGRRVTLSEPWPDAPALDSVDIRLTVTAAGGAHDTTTTSAGFVPWGAVAGAAAGLAAVAGAGVRAVRRRRRAADPDHPEQQQTERELTGAAT</sequence>
<comment type="caution">
    <text evidence="3">The sequence shown here is derived from an EMBL/GenBank/DDBJ whole genome shotgun (WGS) entry which is preliminary data.</text>
</comment>
<gene>
    <name evidence="3" type="ORF">ACFQVC_37680</name>
</gene>
<protein>
    <recommendedName>
        <fullName evidence="5">DUF916 domain-containing protein</fullName>
    </recommendedName>
</protein>
<name>A0ABW2JVF5_9ACTN</name>
<feature type="region of interest" description="Disordered" evidence="1">
    <location>
        <begin position="317"/>
        <end position="341"/>
    </location>
</feature>
<dbReference type="EMBL" id="JBHTCF010000026">
    <property type="protein sequence ID" value="MFC7309934.1"/>
    <property type="molecule type" value="Genomic_DNA"/>
</dbReference>
<accession>A0ABW2JVF5</accession>